<proteinExistence type="inferred from homology"/>
<evidence type="ECO:0000256" key="1">
    <source>
        <dbReference type="ARBA" id="ARBA00006432"/>
    </source>
</evidence>
<keyword evidence="2 4" id="KW-0436">Ligase</keyword>
<dbReference type="InterPro" id="IPR000873">
    <property type="entry name" value="AMP-dep_synth/lig_dom"/>
</dbReference>
<accession>A0ABP6B1R4</accession>
<dbReference type="Gene3D" id="3.30.300.30">
    <property type="match status" value="1"/>
</dbReference>
<dbReference type="Proteomes" id="UP001499978">
    <property type="component" value="Unassembled WGS sequence"/>
</dbReference>
<dbReference type="PANTHER" id="PTHR22754">
    <property type="entry name" value="DISCO-INTERACTING PROTEIN 2 DIP2 -RELATED"/>
    <property type="match status" value="1"/>
</dbReference>
<dbReference type="SUPFAM" id="SSF56801">
    <property type="entry name" value="Acetyl-CoA synthetase-like"/>
    <property type="match status" value="1"/>
</dbReference>
<dbReference type="CDD" id="cd05931">
    <property type="entry name" value="FAAL"/>
    <property type="match status" value="1"/>
</dbReference>
<gene>
    <name evidence="4" type="ORF">GCM10010201_33720</name>
</gene>
<dbReference type="GO" id="GO:0016874">
    <property type="term" value="F:ligase activity"/>
    <property type="evidence" value="ECO:0007669"/>
    <property type="project" value="UniProtKB-KW"/>
</dbReference>
<name>A0ABP6B1R4_9ACTN</name>
<dbReference type="Gene3D" id="3.40.50.12780">
    <property type="entry name" value="N-terminal domain of ligase-like"/>
    <property type="match status" value="1"/>
</dbReference>
<dbReference type="InterPro" id="IPR045851">
    <property type="entry name" value="AMP-bd_C_sf"/>
</dbReference>
<comment type="caution">
    <text evidence="4">The sequence shown here is derived from an EMBL/GenBank/DDBJ whole genome shotgun (WGS) entry which is preliminary data.</text>
</comment>
<evidence type="ECO:0000313" key="4">
    <source>
        <dbReference type="EMBL" id="GAA2531458.1"/>
    </source>
</evidence>
<dbReference type="Pfam" id="PF00501">
    <property type="entry name" value="AMP-binding"/>
    <property type="match status" value="1"/>
</dbReference>
<reference evidence="5" key="1">
    <citation type="journal article" date="2019" name="Int. J. Syst. Evol. Microbiol.">
        <title>The Global Catalogue of Microorganisms (GCM) 10K type strain sequencing project: providing services to taxonomists for standard genome sequencing and annotation.</title>
        <authorList>
            <consortium name="The Broad Institute Genomics Platform"/>
            <consortium name="The Broad Institute Genome Sequencing Center for Infectious Disease"/>
            <person name="Wu L."/>
            <person name="Ma J."/>
        </authorList>
    </citation>
    <scope>NUCLEOTIDE SEQUENCE [LARGE SCALE GENOMIC DNA]</scope>
    <source>
        <strain evidence="5">JCM 3367</strain>
    </source>
</reference>
<protein>
    <submittedName>
        <fullName evidence="4">Fatty acyl-AMP ligase</fullName>
    </submittedName>
</protein>
<sequence>MTVGGMVSDADIGDLPDAITAVRRWADRRPSAEALIWVADPEEQRDERLTFAELDLRARAVAAWLQQRMPVGSRVLLLNSPVRFVVGFLGCLYAGMVAVPAPLPGRYQHEQRRVRTIASDAQVSAVLTETAQLGVVREFAANGPLAAVEVLATDSIPDSDATAWRLPGVNRNSLALLQYTSGSTGDPKGVMVTHGNLLHNSASLLKGLQIPASIRFGGWAPQYHDMGLMAQVLPALFGGSTCVLMDPTTFLKRPVAWLRMIDRYDIGWSPAPNFAYDYCVERTTDEQMRGLDLSRWRYAANGSEPVRVETMRKFAETFAEAGFSATACCPCYGLAEATVFVSGAPPRALSVTRFDAAELVEHRARPAHGAAAARELPSNGAATTYDLRIVDPATRDVLEPGQIGEIWLRGPSVAEGYWRQPGATAAVFGAVTSQGDGAYLRTGDLGTVHDGELYVTGRLKEVVIMRGRNLYPQDVEHELRSQHKELGAVGAVFSLPASDGAADDVLVAVHEVRNPRDQAGLARLAADMRRTLSQEFGVGASGVILVRRGGVRRTTSGKTERTAMAELVRSGQLAAEFVDVDPRYQDVVSVRTASDAPSRRPERV</sequence>
<dbReference type="InterPro" id="IPR020845">
    <property type="entry name" value="AMP-binding_CS"/>
</dbReference>
<evidence type="ECO:0000313" key="5">
    <source>
        <dbReference type="Proteomes" id="UP001499978"/>
    </source>
</evidence>
<dbReference type="EMBL" id="BAAARY010000026">
    <property type="protein sequence ID" value="GAA2531458.1"/>
    <property type="molecule type" value="Genomic_DNA"/>
</dbReference>
<organism evidence="4 5">
    <name type="scientific">Pilimelia columellifera subsp. columellifera</name>
    <dbReference type="NCBI Taxonomy" id="706583"/>
    <lineage>
        <taxon>Bacteria</taxon>
        <taxon>Bacillati</taxon>
        <taxon>Actinomycetota</taxon>
        <taxon>Actinomycetes</taxon>
        <taxon>Micromonosporales</taxon>
        <taxon>Micromonosporaceae</taxon>
        <taxon>Pilimelia</taxon>
    </lineage>
</organism>
<keyword evidence="5" id="KW-1185">Reference proteome</keyword>
<comment type="similarity">
    <text evidence="1">Belongs to the ATP-dependent AMP-binding enzyme family.</text>
</comment>
<feature type="domain" description="AMP-dependent synthetase/ligase" evidence="3">
    <location>
        <begin position="23"/>
        <end position="418"/>
    </location>
</feature>
<evidence type="ECO:0000259" key="3">
    <source>
        <dbReference type="Pfam" id="PF00501"/>
    </source>
</evidence>
<evidence type="ECO:0000256" key="2">
    <source>
        <dbReference type="ARBA" id="ARBA00022598"/>
    </source>
</evidence>
<dbReference type="InterPro" id="IPR040097">
    <property type="entry name" value="FAAL/FAAC"/>
</dbReference>
<dbReference type="PANTHER" id="PTHR22754:SF32">
    <property type="entry name" value="DISCO-INTERACTING PROTEIN 2"/>
    <property type="match status" value="1"/>
</dbReference>
<dbReference type="InterPro" id="IPR042099">
    <property type="entry name" value="ANL_N_sf"/>
</dbReference>
<dbReference type="PROSITE" id="PS00455">
    <property type="entry name" value="AMP_BINDING"/>
    <property type="match status" value="1"/>
</dbReference>